<proteinExistence type="predicted"/>
<sequence length="149" mass="15951">MENWQEQLDALRGDVDHMAEKLDRVLEVLANLNLHSQHDMGLNATAVGANPLTDLSSSNVAWPPFGLPVGYTTSGYMYPSNKGSTSAQVNQVPMGTNTEVLASQPRAHQVLPRTTIPQKSQGDPINAYQSSGMPNVGPGANSAIPQIEE</sequence>
<feature type="region of interest" description="Disordered" evidence="1">
    <location>
        <begin position="105"/>
        <end position="149"/>
    </location>
</feature>
<evidence type="ECO:0000256" key="1">
    <source>
        <dbReference type="SAM" id="MobiDB-lite"/>
    </source>
</evidence>
<dbReference type="AlphaFoldDB" id="A0A392P6B2"/>
<accession>A0A392P6B2</accession>
<evidence type="ECO:0000313" key="3">
    <source>
        <dbReference type="Proteomes" id="UP000265520"/>
    </source>
</evidence>
<evidence type="ECO:0000313" key="2">
    <source>
        <dbReference type="EMBL" id="MCI06776.1"/>
    </source>
</evidence>
<feature type="non-terminal residue" evidence="2">
    <location>
        <position position="149"/>
    </location>
</feature>
<reference evidence="2 3" key="1">
    <citation type="journal article" date="2018" name="Front. Plant Sci.">
        <title>Red Clover (Trifolium pratense) and Zigzag Clover (T. medium) - A Picture of Genomic Similarities and Differences.</title>
        <authorList>
            <person name="Dluhosova J."/>
            <person name="Istvanek J."/>
            <person name="Nedelnik J."/>
            <person name="Repkova J."/>
        </authorList>
    </citation>
    <scope>NUCLEOTIDE SEQUENCE [LARGE SCALE GENOMIC DNA]</scope>
    <source>
        <strain evidence="3">cv. 10/8</strain>
        <tissue evidence="2">Leaf</tissue>
    </source>
</reference>
<protein>
    <submittedName>
        <fullName evidence="2">Uncharacterized protein</fullName>
    </submittedName>
</protein>
<dbReference type="EMBL" id="LXQA010062996">
    <property type="protein sequence ID" value="MCI06776.1"/>
    <property type="molecule type" value="Genomic_DNA"/>
</dbReference>
<keyword evidence="3" id="KW-1185">Reference proteome</keyword>
<organism evidence="2 3">
    <name type="scientific">Trifolium medium</name>
    <dbReference type="NCBI Taxonomy" id="97028"/>
    <lineage>
        <taxon>Eukaryota</taxon>
        <taxon>Viridiplantae</taxon>
        <taxon>Streptophyta</taxon>
        <taxon>Embryophyta</taxon>
        <taxon>Tracheophyta</taxon>
        <taxon>Spermatophyta</taxon>
        <taxon>Magnoliopsida</taxon>
        <taxon>eudicotyledons</taxon>
        <taxon>Gunneridae</taxon>
        <taxon>Pentapetalae</taxon>
        <taxon>rosids</taxon>
        <taxon>fabids</taxon>
        <taxon>Fabales</taxon>
        <taxon>Fabaceae</taxon>
        <taxon>Papilionoideae</taxon>
        <taxon>50 kb inversion clade</taxon>
        <taxon>NPAAA clade</taxon>
        <taxon>Hologalegina</taxon>
        <taxon>IRL clade</taxon>
        <taxon>Trifolieae</taxon>
        <taxon>Trifolium</taxon>
    </lineage>
</organism>
<name>A0A392P6B2_9FABA</name>
<feature type="compositionally biased region" description="Polar residues" evidence="1">
    <location>
        <begin position="115"/>
        <end position="133"/>
    </location>
</feature>
<comment type="caution">
    <text evidence="2">The sequence shown here is derived from an EMBL/GenBank/DDBJ whole genome shotgun (WGS) entry which is preliminary data.</text>
</comment>
<dbReference type="Proteomes" id="UP000265520">
    <property type="component" value="Unassembled WGS sequence"/>
</dbReference>